<comment type="caution">
    <text evidence="2">The sequence shown here is derived from an EMBL/GenBank/DDBJ whole genome shotgun (WGS) entry which is preliminary data.</text>
</comment>
<dbReference type="Gene3D" id="1.10.287.1060">
    <property type="entry name" value="ESAT-6-like"/>
    <property type="match status" value="1"/>
</dbReference>
<dbReference type="InterPro" id="IPR036689">
    <property type="entry name" value="ESAT-6-like_sf"/>
</dbReference>
<organism evidence="2 3">
    <name type="scientific">Amedibacillus hominis</name>
    <dbReference type="NCBI Taxonomy" id="2897776"/>
    <lineage>
        <taxon>Bacteria</taxon>
        <taxon>Bacillati</taxon>
        <taxon>Bacillota</taxon>
        <taxon>Erysipelotrichia</taxon>
        <taxon>Erysipelotrichales</taxon>
        <taxon>Erysipelotrichaceae</taxon>
        <taxon>Amedibacillus</taxon>
    </lineage>
</organism>
<evidence type="ECO:0000256" key="1">
    <source>
        <dbReference type="RuleBase" id="RU362001"/>
    </source>
</evidence>
<dbReference type="InterPro" id="IPR010310">
    <property type="entry name" value="T7SS_ESAT-6-like"/>
</dbReference>
<dbReference type="Proteomes" id="UP001202402">
    <property type="component" value="Unassembled WGS sequence"/>
</dbReference>
<proteinExistence type="inferred from homology"/>
<reference evidence="2 3" key="1">
    <citation type="submission" date="2022-02" db="EMBL/GenBank/DDBJ databases">
        <title>Genome of Erysipelotrichaceae sp. nov. NSJ-176 isolated from human feces.</title>
        <authorList>
            <person name="Abdugheni R."/>
        </authorList>
    </citation>
    <scope>NUCLEOTIDE SEQUENCE [LARGE SCALE GENOMIC DNA]</scope>
    <source>
        <strain evidence="2 3">NSJ-176</strain>
    </source>
</reference>
<evidence type="ECO:0000313" key="3">
    <source>
        <dbReference type="Proteomes" id="UP001202402"/>
    </source>
</evidence>
<sequence length="100" mass="11923">MSIQINVDYQRLESSAARIEQQADAYERGYRHLFQDVDNMKQGWQGKDNQSFTSQIKGFETDFVKMVTLMRQYAQYLRQSASIYRRTQQERADMARRLSN</sequence>
<protein>
    <recommendedName>
        <fullName evidence="1">ESAT-6-like protein</fullName>
    </recommendedName>
</protein>
<evidence type="ECO:0000313" key="2">
    <source>
        <dbReference type="EMBL" id="MCH4286140.1"/>
    </source>
</evidence>
<dbReference type="NCBIfam" id="TIGR03930">
    <property type="entry name" value="WXG100_ESAT6"/>
    <property type="match status" value="1"/>
</dbReference>
<accession>A0ABS9R955</accession>
<comment type="similarity">
    <text evidence="1">Belongs to the WXG100 family.</text>
</comment>
<dbReference type="EMBL" id="JAKVPQ010000011">
    <property type="protein sequence ID" value="MCH4286140.1"/>
    <property type="molecule type" value="Genomic_DNA"/>
</dbReference>
<dbReference type="RefSeq" id="WP_117453149.1">
    <property type="nucleotide sequence ID" value="NZ_JAKVPQ010000011.1"/>
</dbReference>
<name>A0ABS9R955_9FIRM</name>
<keyword evidence="3" id="KW-1185">Reference proteome</keyword>
<dbReference type="SUPFAM" id="SSF140453">
    <property type="entry name" value="EsxAB dimer-like"/>
    <property type="match status" value="1"/>
</dbReference>
<gene>
    <name evidence="2" type="ORF">LQE99_13520</name>
</gene>
<dbReference type="Pfam" id="PF06013">
    <property type="entry name" value="WXG100"/>
    <property type="match status" value="1"/>
</dbReference>